<proteinExistence type="predicted"/>
<evidence type="ECO:0000313" key="1">
    <source>
        <dbReference type="EMBL" id="TKR66734.1"/>
    </source>
</evidence>
<dbReference type="EMBL" id="AZBU02000008">
    <property type="protein sequence ID" value="TKR66734.1"/>
    <property type="molecule type" value="Genomic_DNA"/>
</dbReference>
<organism evidence="1 2">
    <name type="scientific">Steinernema carpocapsae</name>
    <name type="common">Entomopathogenic nematode</name>
    <dbReference type="NCBI Taxonomy" id="34508"/>
    <lineage>
        <taxon>Eukaryota</taxon>
        <taxon>Metazoa</taxon>
        <taxon>Ecdysozoa</taxon>
        <taxon>Nematoda</taxon>
        <taxon>Chromadorea</taxon>
        <taxon>Rhabditida</taxon>
        <taxon>Tylenchina</taxon>
        <taxon>Panagrolaimomorpha</taxon>
        <taxon>Strongyloidoidea</taxon>
        <taxon>Steinernematidae</taxon>
        <taxon>Steinernema</taxon>
    </lineage>
</organism>
<accession>A0A4U5MCB2</accession>
<reference evidence="1 2" key="2">
    <citation type="journal article" date="2019" name="G3 (Bethesda)">
        <title>Hybrid Assembly of the Genome of the Entomopathogenic Nematode Steinernema carpocapsae Identifies the X-Chromosome.</title>
        <authorList>
            <person name="Serra L."/>
            <person name="Macchietto M."/>
            <person name="Macias-Munoz A."/>
            <person name="McGill C.J."/>
            <person name="Rodriguez I.M."/>
            <person name="Rodriguez B."/>
            <person name="Murad R."/>
            <person name="Mortazavi A."/>
        </authorList>
    </citation>
    <scope>NUCLEOTIDE SEQUENCE [LARGE SCALE GENOMIC DNA]</scope>
    <source>
        <strain evidence="1 2">ALL</strain>
    </source>
</reference>
<keyword evidence="2" id="KW-1185">Reference proteome</keyword>
<protein>
    <submittedName>
        <fullName evidence="1">Uncharacterized protein</fullName>
    </submittedName>
</protein>
<reference evidence="1 2" key="1">
    <citation type="journal article" date="2015" name="Genome Biol.">
        <title>Comparative genomics of Steinernema reveals deeply conserved gene regulatory networks.</title>
        <authorList>
            <person name="Dillman A.R."/>
            <person name="Macchietto M."/>
            <person name="Porter C.F."/>
            <person name="Rogers A."/>
            <person name="Williams B."/>
            <person name="Antoshechkin I."/>
            <person name="Lee M.M."/>
            <person name="Goodwin Z."/>
            <person name="Lu X."/>
            <person name="Lewis E.E."/>
            <person name="Goodrich-Blair H."/>
            <person name="Stock S.P."/>
            <person name="Adams B.J."/>
            <person name="Sternberg P.W."/>
            <person name="Mortazavi A."/>
        </authorList>
    </citation>
    <scope>NUCLEOTIDE SEQUENCE [LARGE SCALE GENOMIC DNA]</scope>
    <source>
        <strain evidence="1 2">ALL</strain>
    </source>
</reference>
<dbReference type="AlphaFoldDB" id="A0A4U5MCB2"/>
<comment type="caution">
    <text evidence="1">The sequence shown here is derived from an EMBL/GenBank/DDBJ whole genome shotgun (WGS) entry which is preliminary data.</text>
</comment>
<gene>
    <name evidence="1" type="ORF">L596_022982</name>
</gene>
<sequence>MLGVGAKEPLRTPPRRISPCRFYSFALPPSLLGGFNASHFLQKNPLRAPSTASPPCGLTGLALKDSLPLSRRRWLGLGTVLALGAVRRSMRARTLRVLLTLCAPYNSAA</sequence>
<evidence type="ECO:0000313" key="2">
    <source>
        <dbReference type="Proteomes" id="UP000298663"/>
    </source>
</evidence>
<name>A0A4U5MCB2_STECR</name>
<dbReference type="Proteomes" id="UP000298663">
    <property type="component" value="Unassembled WGS sequence"/>
</dbReference>